<accession>X1AEA7</accession>
<comment type="caution">
    <text evidence="1">The sequence shown here is derived from an EMBL/GenBank/DDBJ whole genome shotgun (WGS) entry which is preliminary data.</text>
</comment>
<name>X1AEA7_9ZZZZ</name>
<feature type="non-terminal residue" evidence="1">
    <location>
        <position position="30"/>
    </location>
</feature>
<proteinExistence type="predicted"/>
<organism evidence="1">
    <name type="scientific">marine sediment metagenome</name>
    <dbReference type="NCBI Taxonomy" id="412755"/>
    <lineage>
        <taxon>unclassified sequences</taxon>
        <taxon>metagenomes</taxon>
        <taxon>ecological metagenomes</taxon>
    </lineage>
</organism>
<dbReference type="AlphaFoldDB" id="X1AEA7"/>
<reference evidence="1" key="1">
    <citation type="journal article" date="2014" name="Front. Microbiol.">
        <title>High frequency of phylogenetically diverse reductive dehalogenase-homologous genes in deep subseafloor sedimentary metagenomes.</title>
        <authorList>
            <person name="Kawai M."/>
            <person name="Futagami T."/>
            <person name="Toyoda A."/>
            <person name="Takaki Y."/>
            <person name="Nishi S."/>
            <person name="Hori S."/>
            <person name="Arai W."/>
            <person name="Tsubouchi T."/>
            <person name="Morono Y."/>
            <person name="Uchiyama I."/>
            <person name="Ito T."/>
            <person name="Fujiyama A."/>
            <person name="Inagaki F."/>
            <person name="Takami H."/>
        </authorList>
    </citation>
    <scope>NUCLEOTIDE SEQUENCE</scope>
    <source>
        <strain evidence="1">Expedition CK06-06</strain>
    </source>
</reference>
<evidence type="ECO:0000313" key="1">
    <source>
        <dbReference type="EMBL" id="GAG80234.1"/>
    </source>
</evidence>
<dbReference type="EMBL" id="BART01018968">
    <property type="protein sequence ID" value="GAG80234.1"/>
    <property type="molecule type" value="Genomic_DNA"/>
</dbReference>
<gene>
    <name evidence="1" type="ORF">S01H4_35636</name>
</gene>
<protein>
    <submittedName>
        <fullName evidence="1">Uncharacterized protein</fullName>
    </submittedName>
</protein>
<sequence length="30" mass="3097">MAKENKENGKPGSDQPIIAAHGLKCIGSVC</sequence>